<dbReference type="PROSITE" id="PS00010">
    <property type="entry name" value="ASX_HYDROXYL"/>
    <property type="match status" value="2"/>
</dbReference>
<evidence type="ECO:0000256" key="10">
    <source>
        <dbReference type="PROSITE-ProRule" id="PRU00076"/>
    </source>
</evidence>
<evidence type="ECO:0000256" key="4">
    <source>
        <dbReference type="ARBA" id="ARBA00022656"/>
    </source>
</evidence>
<feature type="disulfide bond" evidence="10">
    <location>
        <begin position="556"/>
        <end position="573"/>
    </location>
</feature>
<dbReference type="SUPFAM" id="SSF57196">
    <property type="entry name" value="EGF/Laminin"/>
    <property type="match status" value="5"/>
</dbReference>
<dbReference type="InterPro" id="IPR024731">
    <property type="entry name" value="NELL2-like_EGF"/>
</dbReference>
<feature type="domain" description="BPTI/Kunitz inhibitor" evidence="14">
    <location>
        <begin position="34"/>
        <end position="84"/>
    </location>
</feature>
<protein>
    <submittedName>
        <fullName evidence="15">Uncharacterized protein</fullName>
    </submittedName>
</protein>
<feature type="disulfide bond" evidence="10">
    <location>
        <begin position="642"/>
        <end position="659"/>
    </location>
</feature>
<dbReference type="EMBL" id="WUAV01000005">
    <property type="protein sequence ID" value="KAF1750364.1"/>
    <property type="molecule type" value="Genomic_DNA"/>
</dbReference>
<dbReference type="InterPro" id="IPR000152">
    <property type="entry name" value="EGF-type_Asp/Asn_hydroxyl_site"/>
</dbReference>
<feature type="region of interest" description="Disordered" evidence="11">
    <location>
        <begin position="707"/>
        <end position="795"/>
    </location>
</feature>
<dbReference type="FunFam" id="4.10.410.10:FF:000057">
    <property type="entry name" value="CRE-MEC-9 protein"/>
    <property type="match status" value="1"/>
</dbReference>
<comment type="caution">
    <text evidence="15">The sequence shown here is derived from an EMBL/GenBank/DDBJ whole genome shotgun (WGS) entry which is preliminary data.</text>
</comment>
<feature type="disulfide bond" evidence="10">
    <location>
        <begin position="575"/>
        <end position="584"/>
    </location>
</feature>
<evidence type="ECO:0000256" key="12">
    <source>
        <dbReference type="SAM" id="SignalP"/>
    </source>
</evidence>
<dbReference type="Pfam" id="PF12661">
    <property type="entry name" value="hEGF"/>
    <property type="match status" value="1"/>
</dbReference>
<evidence type="ECO:0000259" key="13">
    <source>
        <dbReference type="PROSITE" id="PS50026"/>
    </source>
</evidence>
<keyword evidence="3 10" id="KW-0245">EGF-like domain</keyword>
<feature type="domain" description="EGF-like" evidence="13">
    <location>
        <begin position="197"/>
        <end position="237"/>
    </location>
</feature>
<dbReference type="PROSITE" id="PS00022">
    <property type="entry name" value="EGF_1"/>
    <property type="match status" value="2"/>
</dbReference>
<organism evidence="15 16">
    <name type="scientific">Caenorhabditis remanei</name>
    <name type="common">Caenorhabditis vulgaris</name>
    <dbReference type="NCBI Taxonomy" id="31234"/>
    <lineage>
        <taxon>Eukaryota</taxon>
        <taxon>Metazoa</taxon>
        <taxon>Ecdysozoa</taxon>
        <taxon>Nematoda</taxon>
        <taxon>Chromadorea</taxon>
        <taxon>Rhabditida</taxon>
        <taxon>Rhabditina</taxon>
        <taxon>Rhabditomorpha</taxon>
        <taxon>Rhabditoidea</taxon>
        <taxon>Rhabditidae</taxon>
        <taxon>Peloderinae</taxon>
        <taxon>Caenorhabditis</taxon>
    </lineage>
</organism>
<proteinExistence type="predicted"/>
<feature type="compositionally biased region" description="Gly residues" evidence="11">
    <location>
        <begin position="727"/>
        <end position="739"/>
    </location>
</feature>
<keyword evidence="8" id="KW-0722">Serine protease inhibitor</keyword>
<dbReference type="CTD" id="9803153"/>
<feature type="domain" description="BPTI/Kunitz inhibitor" evidence="14">
    <location>
        <begin position="98"/>
        <end position="151"/>
    </location>
</feature>
<keyword evidence="7" id="KW-0677">Repeat</keyword>
<keyword evidence="2" id="KW-0964">Secreted</keyword>
<feature type="compositionally biased region" description="Gly residues" evidence="11">
    <location>
        <begin position="708"/>
        <end position="717"/>
    </location>
</feature>
<dbReference type="RefSeq" id="XP_053580682.1">
    <property type="nucleotide sequence ID" value="XM_053731769.1"/>
</dbReference>
<feature type="domain" description="EGF-like" evidence="13">
    <location>
        <begin position="546"/>
        <end position="585"/>
    </location>
</feature>
<dbReference type="InterPro" id="IPR013032">
    <property type="entry name" value="EGF-like_CS"/>
</dbReference>
<feature type="domain" description="BPTI/Kunitz inhibitor" evidence="14">
    <location>
        <begin position="391"/>
        <end position="447"/>
    </location>
</feature>
<dbReference type="SMART" id="SM00179">
    <property type="entry name" value="EGF_CA"/>
    <property type="match status" value="4"/>
</dbReference>
<dbReference type="PANTHER" id="PTHR10083:SF217">
    <property type="entry name" value="BOOPHILIN-H2"/>
    <property type="match status" value="1"/>
</dbReference>
<dbReference type="Pfam" id="PF12947">
    <property type="entry name" value="EGF_3"/>
    <property type="match status" value="1"/>
</dbReference>
<comment type="caution">
    <text evidence="10">Lacks conserved residue(s) required for the propagation of feature annotation.</text>
</comment>
<dbReference type="Pfam" id="PF00008">
    <property type="entry name" value="EGF"/>
    <property type="match status" value="3"/>
</dbReference>
<feature type="domain" description="EGF-like" evidence="13">
    <location>
        <begin position="633"/>
        <end position="671"/>
    </location>
</feature>
<dbReference type="Pfam" id="PF07645">
    <property type="entry name" value="EGF_CA"/>
    <property type="match status" value="1"/>
</dbReference>
<evidence type="ECO:0000256" key="9">
    <source>
        <dbReference type="ARBA" id="ARBA00023157"/>
    </source>
</evidence>
<dbReference type="Proteomes" id="UP000483820">
    <property type="component" value="Chromosome V"/>
</dbReference>
<dbReference type="SMART" id="SM00181">
    <property type="entry name" value="EGF"/>
    <property type="match status" value="7"/>
</dbReference>
<evidence type="ECO:0000259" key="14">
    <source>
        <dbReference type="PROSITE" id="PS50279"/>
    </source>
</evidence>
<evidence type="ECO:0000256" key="1">
    <source>
        <dbReference type="ARBA" id="ARBA00004613"/>
    </source>
</evidence>
<gene>
    <name evidence="15" type="ORF">GCK72_016913</name>
</gene>
<dbReference type="PROSITE" id="PS00280">
    <property type="entry name" value="BPTI_KUNITZ_1"/>
    <property type="match status" value="1"/>
</dbReference>
<sequence length="903" mass="103715">MFLLQPFFFFFLIFLNQVQSKDEPLFVKNNEDICLEDVDPGPCQYYQVQWFWDQMAEECKEFHYGGCMGTKNRFSSKQQCVKQCKYKMFNPVAVPDLCLLDADQGHCGDERNGHWWYFFNQESGECEKFFYYGCGGNDNKFYSLHMCRKVCAERLSPQIACDQCDLRTSFCKSHSKFNYTCECRSGYEKNQYGECLDIDECRGYKAVCDKNAWCVNEIGSYKCECMASYRGDGKHCTYVGLGRSSIDCKDCSIHATCMNGVCQCKQGYEGDGFNCTDVNECLRRPEMCDKNAECINRDGSFICTCLAGYAGNGYNCTVSKNSCLDKFDHDYKDTCSNENWRPHFYFNHQTRMCEQFWYDGCRGRSRNIFSEYDTCTSMCEETNVLTRAEVCWDKFDMNYRNQCLNGQWQQRYYFDHASLTCRQFWFDGCRSDSRNIFDDQLTCQWLCESQPMYKSRSCLEDFDEGLKKECNGGRWRQQYYFDKGSKKCFPFWYDGCKGENENIFQDELTCLHTCENPAKKDPKKPWHNNDKFKMKEIIGDIYKPNVTDTCLAKNPCKHNGTCIFVWKKDTHYCKCQPGYHGNNCEKIVDFDPCAEKPCLNGATCQLKYNDDDVDEKPTYECFCAAGFGGPKCDERPCETNPCLNNGTCRTTKGYSTYFCECATGFGGKNCDVSIGNTPPEEKFGRNVEQISSGKEEWIAQMRQRLKETGGGIGGASGTGLKTQAGNGTTGSGSGGGGSSGEKSGEKKSGKNKKSKATQVADEPYKDPATRKREREEREKKEAEIQAAEEEEKQRKEYEEELQRKKAEEMELEAKKALETANSGIGIHLIPLTTKMSFFMLPIHRFNQGSAVESNQHVVQVVVKQRNDIPQAQHGHQYKTAIRKDVLSKDLFRANEFHYFEDEG</sequence>
<feature type="domain" description="EGF-like" evidence="13">
    <location>
        <begin position="589"/>
        <end position="630"/>
    </location>
</feature>
<dbReference type="Gene3D" id="2.10.25.10">
    <property type="entry name" value="Laminin"/>
    <property type="match status" value="5"/>
</dbReference>
<feature type="domain" description="BPTI/Kunitz inhibitor" evidence="14">
    <location>
        <begin position="323"/>
        <end position="379"/>
    </location>
</feature>
<dbReference type="FunFam" id="2.10.25.10:FF:000731">
    <property type="entry name" value="Wall-associated receptor kinase 2"/>
    <property type="match status" value="1"/>
</dbReference>
<evidence type="ECO:0000256" key="8">
    <source>
        <dbReference type="ARBA" id="ARBA00022900"/>
    </source>
</evidence>
<evidence type="ECO:0000256" key="2">
    <source>
        <dbReference type="ARBA" id="ARBA00022525"/>
    </source>
</evidence>
<name>A0A6A5G719_CAERE</name>
<evidence type="ECO:0000256" key="3">
    <source>
        <dbReference type="ARBA" id="ARBA00022536"/>
    </source>
</evidence>
<dbReference type="CDD" id="cd00054">
    <property type="entry name" value="EGF_CA"/>
    <property type="match status" value="4"/>
</dbReference>
<evidence type="ECO:0000256" key="7">
    <source>
        <dbReference type="ARBA" id="ARBA00022737"/>
    </source>
</evidence>
<dbReference type="GeneID" id="9803153"/>
<dbReference type="InterPro" id="IPR000742">
    <property type="entry name" value="EGF"/>
</dbReference>
<dbReference type="PANTHER" id="PTHR10083">
    <property type="entry name" value="KUNITZ-TYPE PROTEASE INHIBITOR-RELATED"/>
    <property type="match status" value="1"/>
</dbReference>
<dbReference type="PROSITE" id="PS50026">
    <property type="entry name" value="EGF_3"/>
    <property type="match status" value="5"/>
</dbReference>
<dbReference type="InterPro" id="IPR050098">
    <property type="entry name" value="TFPI/VKTCI-like"/>
</dbReference>
<keyword evidence="6 12" id="KW-0732">Signal</keyword>
<feature type="signal peptide" evidence="12">
    <location>
        <begin position="1"/>
        <end position="20"/>
    </location>
</feature>
<comment type="subcellular location">
    <subcellularLocation>
        <location evidence="1">Secreted</location>
    </subcellularLocation>
</comment>
<dbReference type="FunFam" id="2.10.25.10:FF:001117">
    <property type="entry name" value="Protein glp-1"/>
    <property type="match status" value="1"/>
</dbReference>
<dbReference type="FunFam" id="2.10.25.10:FF:000653">
    <property type="entry name" value="Putative Fibrillin-1"/>
    <property type="match status" value="1"/>
</dbReference>
<dbReference type="Gene3D" id="4.10.410.10">
    <property type="entry name" value="Pancreatic trypsin inhibitor Kunitz domain"/>
    <property type="match status" value="5"/>
</dbReference>
<keyword evidence="9 10" id="KW-1015">Disulfide bond</keyword>
<dbReference type="PROSITE" id="PS01186">
    <property type="entry name" value="EGF_2"/>
    <property type="match status" value="3"/>
</dbReference>
<dbReference type="CDD" id="cd00109">
    <property type="entry name" value="Kunitz-type"/>
    <property type="match status" value="3"/>
</dbReference>
<evidence type="ECO:0000256" key="5">
    <source>
        <dbReference type="ARBA" id="ARBA00022690"/>
    </source>
</evidence>
<dbReference type="FunFam" id="4.10.410.10:FF:000058">
    <property type="entry name" value="Protein CBR-MEC-9"/>
    <property type="match status" value="1"/>
</dbReference>
<dbReference type="SMART" id="SM00131">
    <property type="entry name" value="KU"/>
    <property type="match status" value="5"/>
</dbReference>
<dbReference type="KEGG" id="crq:GCK72_016913"/>
<dbReference type="InterPro" id="IPR049883">
    <property type="entry name" value="NOTCH1_EGF-like"/>
</dbReference>
<feature type="compositionally biased region" description="Basic and acidic residues" evidence="11">
    <location>
        <begin position="762"/>
        <end position="783"/>
    </location>
</feature>
<evidence type="ECO:0000313" key="15">
    <source>
        <dbReference type="EMBL" id="KAF1750364.1"/>
    </source>
</evidence>
<keyword evidence="5" id="KW-0646">Protease inhibitor</keyword>
<dbReference type="AlphaFoldDB" id="A0A6A5G719"/>
<dbReference type="InterPro" id="IPR002223">
    <property type="entry name" value="Kunitz_BPTI"/>
</dbReference>
<dbReference type="Pfam" id="PF00014">
    <property type="entry name" value="Kunitz_BPTI"/>
    <property type="match status" value="5"/>
</dbReference>
<feature type="disulfide bond" evidence="10">
    <location>
        <begin position="661"/>
        <end position="670"/>
    </location>
</feature>
<evidence type="ECO:0000313" key="16">
    <source>
        <dbReference type="Proteomes" id="UP000483820"/>
    </source>
</evidence>
<dbReference type="InterPro" id="IPR018097">
    <property type="entry name" value="EGF_Ca-bd_CS"/>
</dbReference>
<feature type="chain" id="PRO_5025425973" evidence="12">
    <location>
        <begin position="21"/>
        <end position="903"/>
    </location>
</feature>
<dbReference type="InterPro" id="IPR001881">
    <property type="entry name" value="EGF-like_Ca-bd_dom"/>
</dbReference>
<dbReference type="InterPro" id="IPR036880">
    <property type="entry name" value="Kunitz_BPTI_sf"/>
</dbReference>
<evidence type="ECO:0000256" key="6">
    <source>
        <dbReference type="ARBA" id="ARBA00022729"/>
    </source>
</evidence>
<feature type="domain" description="BPTI/Kunitz inhibitor" evidence="14">
    <location>
        <begin position="458"/>
        <end position="514"/>
    </location>
</feature>
<dbReference type="InterPro" id="IPR020901">
    <property type="entry name" value="Prtase_inh_Kunz-CS"/>
</dbReference>
<dbReference type="FunFam" id="2.10.25.10:FF:000869">
    <property type="entry name" value="Delta-like protein"/>
    <property type="match status" value="1"/>
</dbReference>
<accession>A0A6A5G719</accession>
<dbReference type="GO" id="GO:0004867">
    <property type="term" value="F:serine-type endopeptidase inhibitor activity"/>
    <property type="evidence" value="ECO:0007669"/>
    <property type="project" value="UniProtKB-KW"/>
</dbReference>
<dbReference type="GO" id="GO:0005615">
    <property type="term" value="C:extracellular space"/>
    <property type="evidence" value="ECO:0007669"/>
    <property type="project" value="TreeGrafter"/>
</dbReference>
<reference evidence="15 16" key="1">
    <citation type="submission" date="2019-12" db="EMBL/GenBank/DDBJ databases">
        <title>Chromosome-level assembly of the Caenorhabditis remanei genome.</title>
        <authorList>
            <person name="Teterina A.A."/>
            <person name="Willis J.H."/>
            <person name="Phillips P.C."/>
        </authorList>
    </citation>
    <scope>NUCLEOTIDE SEQUENCE [LARGE SCALE GENOMIC DNA]</scope>
    <source>
        <strain evidence="15 16">PX506</strain>
        <tissue evidence="15">Whole organism</tissue>
    </source>
</reference>
<dbReference type="PROSITE" id="PS50279">
    <property type="entry name" value="BPTI_KUNITZ_2"/>
    <property type="match status" value="5"/>
</dbReference>
<dbReference type="SUPFAM" id="SSF57362">
    <property type="entry name" value="BPTI-like"/>
    <property type="match status" value="5"/>
</dbReference>
<feature type="domain" description="EGF-like" evidence="13">
    <location>
        <begin position="277"/>
        <end position="317"/>
    </location>
</feature>
<evidence type="ECO:0000256" key="11">
    <source>
        <dbReference type="SAM" id="MobiDB-lite"/>
    </source>
</evidence>
<keyword evidence="4" id="KW-0800">Toxin</keyword>
<dbReference type="PRINTS" id="PR00759">
    <property type="entry name" value="BASICPTASE"/>
</dbReference>
<dbReference type="PROSITE" id="PS01187">
    <property type="entry name" value="EGF_CA"/>
    <property type="match status" value="2"/>
</dbReference>
<dbReference type="GO" id="GO:0005509">
    <property type="term" value="F:calcium ion binding"/>
    <property type="evidence" value="ECO:0007669"/>
    <property type="project" value="InterPro"/>
</dbReference>